<reference evidence="7 8" key="1">
    <citation type="submission" date="2024-09" db="EMBL/GenBank/DDBJ databases">
        <authorList>
            <person name="Sun Q."/>
            <person name="Mori K."/>
        </authorList>
    </citation>
    <scope>NUCLEOTIDE SEQUENCE [LARGE SCALE GENOMIC DNA]</scope>
    <source>
        <strain evidence="7 8">CECT 8286</strain>
    </source>
</reference>
<evidence type="ECO:0000313" key="7">
    <source>
        <dbReference type="EMBL" id="MFB9051668.1"/>
    </source>
</evidence>
<evidence type="ECO:0000256" key="3">
    <source>
        <dbReference type="ARBA" id="ARBA00022989"/>
    </source>
</evidence>
<keyword evidence="4 5" id="KW-0472">Membrane</keyword>
<evidence type="ECO:0000256" key="5">
    <source>
        <dbReference type="SAM" id="Phobius"/>
    </source>
</evidence>
<feature type="domain" description="Translocation and assembly module TamB C-terminal" evidence="6">
    <location>
        <begin position="1193"/>
        <end position="1650"/>
    </location>
</feature>
<keyword evidence="2 5" id="KW-0812">Transmembrane</keyword>
<dbReference type="EMBL" id="JBHMEZ010000001">
    <property type="protein sequence ID" value="MFB9051668.1"/>
    <property type="molecule type" value="Genomic_DNA"/>
</dbReference>
<evidence type="ECO:0000313" key="8">
    <source>
        <dbReference type="Proteomes" id="UP001589605"/>
    </source>
</evidence>
<dbReference type="InterPro" id="IPR007452">
    <property type="entry name" value="TamB_C"/>
</dbReference>
<sequence>MEEKQQIKTKPSTKLKIFKILRTIFIVFFLLFLAIILFIRSPWGQNIIVDYATSFVSDKTKTKVEIDNLFITLDGDIKLKGLYLEDTKGDTLVYSRSLEADLPLWPAITGKGIGIEDLNWEGLRANVIRKDSISGYNFQFLIDAFASKTPAPEPQPEVSSEPLNLIIGDIHLKDFNIVFNDAVLGIDSKFKIGQVELDFDTFDLDAMDFRTSDILISNSEINYIQSPVPPSVDTTATTLPYLLFEDFKIENTKAHYVSAEDGMDLNTNISTFYAENTTIDLANTSYSIENLGLKDSEIVFLTTSNTSETKTESPQNSSSAIEWPALVLKVDNIDIENNKVKYAVDNAKPIKNIFNANAIYLDNLILNAENIYLKDKTAGLHLETFSFIEGSGLNLKKGELQIEITDQFLKLTGLDIALNNNKIAGESRLEYPNISALTKAPEASKLDLQIPVIQLDITDAYRFQPELKNNTYVANLSQKLITGQLHAKGYLSAINLNNTSINWGKTTRISATGLIKNVTNPDNLILNISPLKAQTRKSDLLQLVDEKELGLNLPDSIVLTATINGRLNNIKTEAQLTSSQGLAKLTASYKDSSGLAFTSDLEIKEFKLQELLQNENLGPLSVTLKASGSGKTINDLDANLDAMISSFRLKNYDIINLPITGNIENGKGYIESAYKDKNINLDLKTEVVLDSVSPEIIADLNLIGIDLQALGLMQKDIRAGLKLHAEFKGNADVFDLKSNINNGTIVFDNSTYLLGDINAEAHVKSDTTFVSVTNKLLSLELASNANPATFSKALNEHISSYFSLDTLNTTADTSKTLTNKPVQLKLRGTLNDSPIVSDVFVSSLTNIDTVNIALDFNQAEKLLNAKVLAPHINYAGNEIDSLAFTLNTDKEKFIFDLGFNNILAGPIHIKRTKFSGNQVNKEMDFTMISYDQEDVLMQLNSKIKKEEDQIIINVLPDSLILNKEPWQIPSDNALTYSPGRLDFKNFKFSNTTKSVSIVNSSSESDGKDQITVDIENFKIEDFLAYLNPDKELAQGELNGAITVQSPFENRGYIADISINNFNVIDTDLGTLTLKGDSKTKNDYTFNLSTKDGDADIDVVGEYTALDTNTNLDVDFAINEFKMKAIEGLSLGELAESSGAFSGKFKIDGSLDDLQYAGDLVFKDSKFKITKLNSFFVLANETLNIDNSGISMSNFTIKDENDSAFVLDGKVGTASLINPTFDLKINANDFQVLNATKEENDMYYGFLSFNANGTIQGDLNVPIIKMDVGVSPRTNVTYVLPSSAVNIEERDGVVLFVNRDNPDAILSRTQEKQATVTGIDLQTNLSIRKEAVITLVLDESTGDNFQTSGNGDFIFTMDTNGRMNLSGVYTVSGGHYEMSLYEVVNRKFELVSGSRISWSGNPLDATLDVKALYNIETSASSLMASQVSGSDPTTQNKYKQVLPFEVYLNIKEELLRPKISFSLDMPESERGAISGQVYGTIQQVNQQEGELNRQVFSLLVMNRFYPESGSDGSSGGFASIARDNLNDALSDQLNMFSDKLMGNSGLELDFGLNSFTDYQGDSSEQRTQLDIAAQKKLFNDRVIVRVGSAVDIEGSDPTGEESPLIGDVSLEYLITPSGKYRLKAFQKNEYESVIDGQTIVSGLALIFTQEFNEFQELWDALFRKEKALAKKRNKKELKVKNSD</sequence>
<feature type="transmembrane region" description="Helical" evidence="5">
    <location>
        <begin position="20"/>
        <end position="39"/>
    </location>
</feature>
<name>A0ABV5EXI8_9FLAO</name>
<protein>
    <submittedName>
        <fullName evidence="7">Translocation/assembly module TamB domain-containing protein</fullName>
    </submittedName>
</protein>
<comment type="caution">
    <text evidence="7">The sequence shown here is derived from an EMBL/GenBank/DDBJ whole genome shotgun (WGS) entry which is preliminary data.</text>
</comment>
<dbReference type="Proteomes" id="UP001589605">
    <property type="component" value="Unassembled WGS sequence"/>
</dbReference>
<organism evidence="7 8">
    <name type="scientific">Formosa undariae</name>
    <dbReference type="NCBI Taxonomy" id="1325436"/>
    <lineage>
        <taxon>Bacteria</taxon>
        <taxon>Pseudomonadati</taxon>
        <taxon>Bacteroidota</taxon>
        <taxon>Flavobacteriia</taxon>
        <taxon>Flavobacteriales</taxon>
        <taxon>Flavobacteriaceae</taxon>
        <taxon>Formosa</taxon>
    </lineage>
</organism>
<evidence type="ECO:0000256" key="2">
    <source>
        <dbReference type="ARBA" id="ARBA00022692"/>
    </source>
</evidence>
<dbReference type="Pfam" id="PF04357">
    <property type="entry name" value="TamB"/>
    <property type="match status" value="1"/>
</dbReference>
<keyword evidence="8" id="KW-1185">Reference proteome</keyword>
<evidence type="ECO:0000256" key="1">
    <source>
        <dbReference type="ARBA" id="ARBA00004167"/>
    </source>
</evidence>
<keyword evidence="3 5" id="KW-1133">Transmembrane helix</keyword>
<evidence type="ECO:0000259" key="6">
    <source>
        <dbReference type="Pfam" id="PF04357"/>
    </source>
</evidence>
<dbReference type="RefSeq" id="WP_382380304.1">
    <property type="nucleotide sequence ID" value="NZ_JBHMEZ010000001.1"/>
</dbReference>
<gene>
    <name evidence="7" type="ORF">ACFFVB_01130</name>
</gene>
<proteinExistence type="predicted"/>
<comment type="subcellular location">
    <subcellularLocation>
        <location evidence="1">Membrane</location>
        <topology evidence="1">Single-pass membrane protein</topology>
    </subcellularLocation>
</comment>
<accession>A0ABV5EXI8</accession>
<evidence type="ECO:0000256" key="4">
    <source>
        <dbReference type="ARBA" id="ARBA00023136"/>
    </source>
</evidence>